<comment type="caution">
    <text evidence="1">The sequence shown here is derived from an EMBL/GenBank/DDBJ whole genome shotgun (WGS) entry which is preliminary data.</text>
</comment>
<name>A0A4Z2EVH8_9TELE</name>
<accession>A0A4Z2EVH8</accession>
<dbReference type="Proteomes" id="UP000314294">
    <property type="component" value="Unassembled WGS sequence"/>
</dbReference>
<sequence>MKEKMMERAEKRVREERGFNEQILITRLIGPLTPPQAQRTSHSSRSVMWNTMHRGNLAVKSVRNHWEAYIFSHEAPPTTDLHQPLQLVELAVQVLEVVLVQSAEAVVVHDLHQHAERLLLGHLEPQEDQRGGLQGDHMRIHYEDYRGTT</sequence>
<proteinExistence type="predicted"/>
<evidence type="ECO:0000313" key="2">
    <source>
        <dbReference type="Proteomes" id="UP000314294"/>
    </source>
</evidence>
<keyword evidence="2" id="KW-1185">Reference proteome</keyword>
<dbReference type="EMBL" id="SRLO01002745">
    <property type="protein sequence ID" value="TNN32364.1"/>
    <property type="molecule type" value="Genomic_DNA"/>
</dbReference>
<organism evidence="1 2">
    <name type="scientific">Liparis tanakae</name>
    <name type="common">Tanaka's snailfish</name>
    <dbReference type="NCBI Taxonomy" id="230148"/>
    <lineage>
        <taxon>Eukaryota</taxon>
        <taxon>Metazoa</taxon>
        <taxon>Chordata</taxon>
        <taxon>Craniata</taxon>
        <taxon>Vertebrata</taxon>
        <taxon>Euteleostomi</taxon>
        <taxon>Actinopterygii</taxon>
        <taxon>Neopterygii</taxon>
        <taxon>Teleostei</taxon>
        <taxon>Neoteleostei</taxon>
        <taxon>Acanthomorphata</taxon>
        <taxon>Eupercaria</taxon>
        <taxon>Perciformes</taxon>
        <taxon>Cottioidei</taxon>
        <taxon>Cottales</taxon>
        <taxon>Liparidae</taxon>
        <taxon>Liparis</taxon>
    </lineage>
</organism>
<dbReference type="AlphaFoldDB" id="A0A4Z2EVH8"/>
<evidence type="ECO:0000313" key="1">
    <source>
        <dbReference type="EMBL" id="TNN32364.1"/>
    </source>
</evidence>
<gene>
    <name evidence="1" type="ORF">EYF80_057476</name>
</gene>
<protein>
    <submittedName>
        <fullName evidence="1">Uncharacterized protein</fullName>
    </submittedName>
</protein>
<reference evidence="1 2" key="1">
    <citation type="submission" date="2019-03" db="EMBL/GenBank/DDBJ databases">
        <title>First draft genome of Liparis tanakae, snailfish: a comprehensive survey of snailfish specific genes.</title>
        <authorList>
            <person name="Kim W."/>
            <person name="Song I."/>
            <person name="Jeong J.-H."/>
            <person name="Kim D."/>
            <person name="Kim S."/>
            <person name="Ryu S."/>
            <person name="Song J.Y."/>
            <person name="Lee S.K."/>
        </authorList>
    </citation>
    <scope>NUCLEOTIDE SEQUENCE [LARGE SCALE GENOMIC DNA]</scope>
    <source>
        <tissue evidence="1">Muscle</tissue>
    </source>
</reference>